<dbReference type="EMBL" id="VFWZ01000006">
    <property type="protein sequence ID" value="TPN84038.1"/>
    <property type="molecule type" value="Genomic_DNA"/>
</dbReference>
<dbReference type="OrthoDB" id="823958at2"/>
<organism evidence="1 2">
    <name type="scientific">Aquimarina algicola</name>
    <dbReference type="NCBI Taxonomy" id="2589995"/>
    <lineage>
        <taxon>Bacteria</taxon>
        <taxon>Pseudomonadati</taxon>
        <taxon>Bacteroidota</taxon>
        <taxon>Flavobacteriia</taxon>
        <taxon>Flavobacteriales</taxon>
        <taxon>Flavobacteriaceae</taxon>
        <taxon>Aquimarina</taxon>
    </lineage>
</organism>
<protein>
    <recommendedName>
        <fullName evidence="3">Alpha/beta hydrolase</fullName>
    </recommendedName>
</protein>
<dbReference type="RefSeq" id="WP_140595346.1">
    <property type="nucleotide sequence ID" value="NZ_VFWZ01000006.1"/>
</dbReference>
<accession>A0A504J7Z3</accession>
<sequence length="214" mass="24732">MTQNLIYFIIGLVVLNSCHINTSKDSSEKHIFYIHGRIIEQQGKEAYSERFGKYEFDSIIDAIQVKNSIVHYEVRKENVDVRIYAKKISKQVDSLIHLGIKPIDITVIGASKGAIIASNISDINTNEINYVFLAGNNEYQENNNDWKFHGKVLCIYDLSDGIAGKNYDYWKSKENYTTTFEQLEIKTNLGHGFLYKPLDEWTIPTRKWILKQSL</sequence>
<reference evidence="1 2" key="1">
    <citation type="submission" date="2019-06" db="EMBL/GenBank/DDBJ databases">
        <authorList>
            <person name="Meng X."/>
        </authorList>
    </citation>
    <scope>NUCLEOTIDE SEQUENCE [LARGE SCALE GENOMIC DNA]</scope>
    <source>
        <strain evidence="1 2">M625</strain>
    </source>
</reference>
<dbReference type="AlphaFoldDB" id="A0A504J7Z3"/>
<evidence type="ECO:0000313" key="1">
    <source>
        <dbReference type="EMBL" id="TPN84038.1"/>
    </source>
</evidence>
<gene>
    <name evidence="1" type="ORF">FHK87_18935</name>
</gene>
<evidence type="ECO:0000313" key="2">
    <source>
        <dbReference type="Proteomes" id="UP000315540"/>
    </source>
</evidence>
<name>A0A504J7Z3_9FLAO</name>
<comment type="caution">
    <text evidence="1">The sequence shown here is derived from an EMBL/GenBank/DDBJ whole genome shotgun (WGS) entry which is preliminary data.</text>
</comment>
<proteinExistence type="predicted"/>
<evidence type="ECO:0008006" key="3">
    <source>
        <dbReference type="Google" id="ProtNLM"/>
    </source>
</evidence>
<keyword evidence="2" id="KW-1185">Reference proteome</keyword>
<dbReference type="Proteomes" id="UP000315540">
    <property type="component" value="Unassembled WGS sequence"/>
</dbReference>